<evidence type="ECO:0000313" key="2">
    <source>
        <dbReference type="Proteomes" id="UP000030528"/>
    </source>
</evidence>
<comment type="caution">
    <text evidence="1">The sequence shown here is derived from an EMBL/GenBank/DDBJ whole genome shotgun (WGS) entry which is preliminary data.</text>
</comment>
<protein>
    <submittedName>
        <fullName evidence="1">Uncharacterized protein</fullName>
    </submittedName>
</protein>
<keyword evidence="2" id="KW-1185">Reference proteome</keyword>
<reference evidence="1 2" key="1">
    <citation type="submission" date="2013-08" db="EMBL/GenBank/DDBJ databases">
        <authorList>
            <person name="Huang J."/>
            <person name="Wang G."/>
        </authorList>
    </citation>
    <scope>NUCLEOTIDE SEQUENCE [LARGE SCALE GENOMIC DNA]</scope>
    <source>
        <strain evidence="1 2">JSM 076056</strain>
    </source>
</reference>
<name>A0A0A5GIK9_9BACI</name>
<dbReference type="EMBL" id="AVPE01000003">
    <property type="protein sequence ID" value="KGX93081.1"/>
    <property type="molecule type" value="Genomic_DNA"/>
</dbReference>
<accession>A0A0A5GIK9</accession>
<dbReference type="AlphaFoldDB" id="A0A0A5GIK9"/>
<dbReference type="Proteomes" id="UP000030528">
    <property type="component" value="Unassembled WGS sequence"/>
</dbReference>
<proteinExistence type="predicted"/>
<organism evidence="1 2">
    <name type="scientific">Pontibacillus halophilus JSM 076056 = DSM 19796</name>
    <dbReference type="NCBI Taxonomy" id="1385510"/>
    <lineage>
        <taxon>Bacteria</taxon>
        <taxon>Bacillati</taxon>
        <taxon>Bacillota</taxon>
        <taxon>Bacilli</taxon>
        <taxon>Bacillales</taxon>
        <taxon>Bacillaceae</taxon>
        <taxon>Pontibacillus</taxon>
    </lineage>
</organism>
<gene>
    <name evidence="1" type="ORF">N781_11725</name>
</gene>
<sequence length="41" mass="4635">MHKAVRIYDTITAARKGRLKKHAGRSVAGKISNKVLNRLFK</sequence>
<evidence type="ECO:0000313" key="1">
    <source>
        <dbReference type="EMBL" id="KGX93081.1"/>
    </source>
</evidence>